<gene>
    <name evidence="6" type="ORF">J2X19_003663</name>
</gene>
<dbReference type="CDD" id="cd12156">
    <property type="entry name" value="HPPR"/>
    <property type="match status" value="1"/>
</dbReference>
<accession>A0ABU2CCB2</accession>
<evidence type="ECO:0000256" key="3">
    <source>
        <dbReference type="RuleBase" id="RU003719"/>
    </source>
</evidence>
<dbReference type="PROSITE" id="PS00065">
    <property type="entry name" value="D_2_HYDROXYACID_DH_1"/>
    <property type="match status" value="1"/>
</dbReference>
<evidence type="ECO:0000259" key="4">
    <source>
        <dbReference type="Pfam" id="PF00389"/>
    </source>
</evidence>
<proteinExistence type="inferred from homology"/>
<organism evidence="6 7">
    <name type="scientific">Rhodoferax ferrireducens</name>
    <dbReference type="NCBI Taxonomy" id="192843"/>
    <lineage>
        <taxon>Bacteria</taxon>
        <taxon>Pseudomonadati</taxon>
        <taxon>Pseudomonadota</taxon>
        <taxon>Betaproteobacteria</taxon>
        <taxon>Burkholderiales</taxon>
        <taxon>Comamonadaceae</taxon>
        <taxon>Rhodoferax</taxon>
    </lineage>
</organism>
<dbReference type="InterPro" id="IPR050223">
    <property type="entry name" value="D-isomer_2-hydroxyacid_DH"/>
</dbReference>
<dbReference type="SUPFAM" id="SSF51735">
    <property type="entry name" value="NAD(P)-binding Rossmann-fold domains"/>
    <property type="match status" value="1"/>
</dbReference>
<comment type="caution">
    <text evidence="6">The sequence shown here is derived from an EMBL/GenBank/DDBJ whole genome shotgun (WGS) entry which is preliminary data.</text>
</comment>
<sequence length="315" mass="32983">MSIRPHILQNGALTPALEAALATAFEVRRLADQADPQAFLAEHGARFTGLVTSAPAGASAALLASLPALRVISSHGVGLDQIDVAGAAQRGIAVGYTPEVLNDCVADLAMALLLDVARGTSAADRFVRRGDWTQGKFRLARKVTGQRLGILGLGRIGRAIAQRAAGFEMQIRYTNRKPVADVAWTFEPSVVELARWADTLVVITAGGAATRHLVNAEVLEALGSDGFLVNVARGSVVDQAALVQALQQGRIAGAGLDVYADEPNVPAELMALDNVVLLPHIASATRETRQAMEALTVDNLRAFYAGGKVLASALA</sequence>
<dbReference type="InterPro" id="IPR029752">
    <property type="entry name" value="D-isomer_DH_CS1"/>
</dbReference>
<evidence type="ECO:0000256" key="1">
    <source>
        <dbReference type="ARBA" id="ARBA00023002"/>
    </source>
</evidence>
<name>A0ABU2CCB2_9BURK</name>
<evidence type="ECO:0000256" key="2">
    <source>
        <dbReference type="ARBA" id="ARBA00023027"/>
    </source>
</evidence>
<keyword evidence="2" id="KW-0520">NAD</keyword>
<feature type="domain" description="D-isomer specific 2-hydroxyacid dehydrogenase NAD-binding" evidence="5">
    <location>
        <begin position="110"/>
        <end position="282"/>
    </location>
</feature>
<reference evidence="6 7" key="1">
    <citation type="submission" date="2023-07" db="EMBL/GenBank/DDBJ databases">
        <title>Sorghum-associated microbial communities from plants grown in Nebraska, USA.</title>
        <authorList>
            <person name="Schachtman D."/>
        </authorList>
    </citation>
    <scope>NUCLEOTIDE SEQUENCE [LARGE SCALE GENOMIC DNA]</scope>
    <source>
        <strain evidence="6 7">BE313</strain>
    </source>
</reference>
<comment type="similarity">
    <text evidence="3">Belongs to the D-isomer specific 2-hydroxyacid dehydrogenase family.</text>
</comment>
<dbReference type="InterPro" id="IPR036291">
    <property type="entry name" value="NAD(P)-bd_dom_sf"/>
</dbReference>
<evidence type="ECO:0000259" key="5">
    <source>
        <dbReference type="Pfam" id="PF02826"/>
    </source>
</evidence>
<dbReference type="Gene3D" id="3.40.50.720">
    <property type="entry name" value="NAD(P)-binding Rossmann-like Domain"/>
    <property type="match status" value="2"/>
</dbReference>
<dbReference type="PANTHER" id="PTHR10996">
    <property type="entry name" value="2-HYDROXYACID DEHYDROGENASE-RELATED"/>
    <property type="match status" value="1"/>
</dbReference>
<dbReference type="InterPro" id="IPR006140">
    <property type="entry name" value="D-isomer_DH_NAD-bd"/>
</dbReference>
<keyword evidence="1 3" id="KW-0560">Oxidoreductase</keyword>
<evidence type="ECO:0000313" key="6">
    <source>
        <dbReference type="EMBL" id="MDR7378969.1"/>
    </source>
</evidence>
<dbReference type="EMBL" id="JAVDXT010000003">
    <property type="protein sequence ID" value="MDR7378969.1"/>
    <property type="molecule type" value="Genomic_DNA"/>
</dbReference>
<dbReference type="Pfam" id="PF00389">
    <property type="entry name" value="2-Hacid_dh"/>
    <property type="match status" value="1"/>
</dbReference>
<dbReference type="Pfam" id="PF02826">
    <property type="entry name" value="2-Hacid_dh_C"/>
    <property type="match status" value="1"/>
</dbReference>
<feature type="domain" description="D-isomer specific 2-hydroxyacid dehydrogenase catalytic" evidence="4">
    <location>
        <begin position="34"/>
        <end position="309"/>
    </location>
</feature>
<dbReference type="PANTHER" id="PTHR10996:SF178">
    <property type="entry name" value="2-HYDROXYACID DEHYDROGENASE YGL185C-RELATED"/>
    <property type="match status" value="1"/>
</dbReference>
<dbReference type="Proteomes" id="UP001180487">
    <property type="component" value="Unassembled WGS sequence"/>
</dbReference>
<keyword evidence="7" id="KW-1185">Reference proteome</keyword>
<protein>
    <submittedName>
        <fullName evidence="6">Lactate dehydrogenase-like 2-hydroxyacid dehydrogenase</fullName>
    </submittedName>
</protein>
<evidence type="ECO:0000313" key="7">
    <source>
        <dbReference type="Proteomes" id="UP001180487"/>
    </source>
</evidence>
<dbReference type="InterPro" id="IPR006139">
    <property type="entry name" value="D-isomer_2_OHA_DH_cat_dom"/>
</dbReference>
<dbReference type="SUPFAM" id="SSF52283">
    <property type="entry name" value="Formate/glycerate dehydrogenase catalytic domain-like"/>
    <property type="match status" value="1"/>
</dbReference>